<keyword evidence="2" id="KW-1185">Reference proteome</keyword>
<dbReference type="EMBL" id="JACIDO010000011">
    <property type="protein sequence ID" value="MBB3937677.1"/>
    <property type="molecule type" value="Genomic_DNA"/>
</dbReference>
<evidence type="ECO:0000313" key="1">
    <source>
        <dbReference type="EMBL" id="MBB3937677.1"/>
    </source>
</evidence>
<organism evidence="1 2">
    <name type="scientific">Aureimonas phyllosphaerae</name>
    <dbReference type="NCBI Taxonomy" id="1166078"/>
    <lineage>
        <taxon>Bacteria</taxon>
        <taxon>Pseudomonadati</taxon>
        <taxon>Pseudomonadota</taxon>
        <taxon>Alphaproteobacteria</taxon>
        <taxon>Hyphomicrobiales</taxon>
        <taxon>Aurantimonadaceae</taxon>
        <taxon>Aureimonas</taxon>
    </lineage>
</organism>
<evidence type="ECO:0000313" key="2">
    <source>
        <dbReference type="Proteomes" id="UP000531216"/>
    </source>
</evidence>
<name>A0A7W6C3B5_9HYPH</name>
<dbReference type="RefSeq" id="WP_090964630.1">
    <property type="nucleotide sequence ID" value="NZ_FOOA01000014.1"/>
</dbReference>
<dbReference type="Proteomes" id="UP000531216">
    <property type="component" value="Unassembled WGS sequence"/>
</dbReference>
<dbReference type="OrthoDB" id="7916254at2"/>
<comment type="caution">
    <text evidence="1">The sequence shown here is derived from an EMBL/GenBank/DDBJ whole genome shotgun (WGS) entry which is preliminary data.</text>
</comment>
<accession>A0A7W6C3B5</accession>
<gene>
    <name evidence="1" type="ORF">GGR05_003845</name>
</gene>
<dbReference type="AlphaFoldDB" id="A0A7W6C3B5"/>
<sequence>MSVAAEYAALFDVAGRRVTLERYVDGAPVRVPNVRARVQGGSTDPIEVSAGNTSAERKVLILAADVPETFRPLRQSDDVLMDNLRLTFIARPDDQTHRDGAVLLAYDGVAVGS</sequence>
<proteinExistence type="predicted"/>
<protein>
    <submittedName>
        <fullName evidence="1">Uncharacterized protein</fullName>
    </submittedName>
</protein>
<reference evidence="1 2" key="1">
    <citation type="submission" date="2020-08" db="EMBL/GenBank/DDBJ databases">
        <title>Genomic Encyclopedia of Type Strains, Phase IV (KMG-IV): sequencing the most valuable type-strain genomes for metagenomic binning, comparative biology and taxonomic classification.</title>
        <authorList>
            <person name="Goeker M."/>
        </authorList>
    </citation>
    <scope>NUCLEOTIDE SEQUENCE [LARGE SCALE GENOMIC DNA]</scope>
    <source>
        <strain evidence="1 2">DSM 25024</strain>
    </source>
</reference>